<evidence type="ECO:0000259" key="25">
    <source>
        <dbReference type="Pfam" id="PF11838"/>
    </source>
</evidence>
<keyword evidence="13" id="KW-0735">Signal-anchor</keyword>
<accession>A0AA89BWC8</accession>
<keyword evidence="6" id="KW-1003">Cell membrane</keyword>
<dbReference type="SUPFAM" id="SSF63737">
    <property type="entry name" value="Leukotriene A4 hydrolase N-terminal domain"/>
    <property type="match status" value="1"/>
</dbReference>
<evidence type="ECO:0000256" key="7">
    <source>
        <dbReference type="ARBA" id="ARBA00022670"/>
    </source>
</evidence>
<feature type="compositionally biased region" description="Polar residues" evidence="23">
    <location>
        <begin position="52"/>
        <end position="71"/>
    </location>
</feature>
<feature type="binding site" evidence="20">
    <location>
        <position position="389"/>
    </location>
    <ligand>
        <name>Zn(2+)</name>
        <dbReference type="ChEBI" id="CHEBI:29105"/>
        <note>catalytic</note>
    </ligand>
</feature>
<evidence type="ECO:0000256" key="12">
    <source>
        <dbReference type="ARBA" id="ARBA00022837"/>
    </source>
</evidence>
<keyword evidence="7 22" id="KW-0645">Protease</keyword>
<dbReference type="GO" id="GO:0005737">
    <property type="term" value="C:cytoplasm"/>
    <property type="evidence" value="ECO:0007669"/>
    <property type="project" value="TreeGrafter"/>
</dbReference>
<evidence type="ECO:0000256" key="15">
    <source>
        <dbReference type="ARBA" id="ARBA00023049"/>
    </source>
</evidence>
<dbReference type="Gene3D" id="2.60.40.1910">
    <property type="match status" value="1"/>
</dbReference>
<keyword evidence="16 22" id="KW-0472">Membrane</keyword>
<comment type="subunit">
    <text evidence="4">Homodimer; disulfide-linked.</text>
</comment>
<dbReference type="FunFam" id="2.60.40.1730:FF:000012">
    <property type="entry name" value="Aminopeptidase N"/>
    <property type="match status" value="1"/>
</dbReference>
<proteinExistence type="inferred from homology"/>
<dbReference type="Pfam" id="PF11838">
    <property type="entry name" value="ERAP1_C"/>
    <property type="match status" value="1"/>
</dbReference>
<comment type="subcellular location">
    <subcellularLocation>
        <location evidence="2">Cell membrane</location>
        <topology evidence="2">Single-pass type II membrane protein</topology>
    </subcellularLocation>
</comment>
<keyword evidence="5 22" id="KW-0031">Aminopeptidase</keyword>
<evidence type="ECO:0000256" key="16">
    <source>
        <dbReference type="ARBA" id="ARBA00023136"/>
    </source>
</evidence>
<evidence type="ECO:0000256" key="1">
    <source>
        <dbReference type="ARBA" id="ARBA00001703"/>
    </source>
</evidence>
<evidence type="ECO:0000256" key="10">
    <source>
        <dbReference type="ARBA" id="ARBA00022801"/>
    </source>
</evidence>
<sequence length="945" mass="108741">MASKTKTYVNKRVLYACVFLMLALPVLVGILAWHITKNDCDAKLKNYQSSSAANTGDEMTTQSSEVTTRTPSPDEPWLNLRLSRDLLPIHYDLTLYPNFYGNNGVFEGNETVELEVKVATRFVLIHINFLNISHTSLRFKDNSQSISFKTPWFYEENQYWVIECDQTIVGGSVLLLDLSFTGSLTRAIVGFYKSTYVNSITKEESHLATSKFQPVDARRAFPCFDEPNFKANYTIHLVHRQGYVALSNMPEVTTEPWEHDSSLHITHFERSVEMSAYLVCFAVCDFTYLSDTTKYGTPIRTYATPDRVNQTAFALKVAKDSMELFEEYFNVKYPLPKQDMIAIPDFVSGAMEHWGLISYRETNMLYDENEASPANKQRVAVVVAHEIAHMWFGNMVTMDWWDDLWLNEGFASFVEYIGANHSEPSWDMLEQFVTEDVQPIMVTDAGIASHPIIVQVDNPNQINEVFDSITYSKGASIIRMLEDMMGREKFFEGIGVNGGLFNVKSVMDTWTLQMGLPYINITLESQGGQTVISATQKRFLADSTTEYDANDSPFSYQWYIYLNYLTSSSLTGSVWLNQTQTEEKDERKPNFTFEGWLLWQRQNFVASEPVIQFRNKACIGNGYMHHLCFQFNMVAMVMANVDKAGLIDDAFNLARGGYINYEVPLKLTLYLDQENAHLPWESTYTALNYISKMLGTGKSFGQWRDYILTKCKPVLERLGWEDSSDHLQNLMRANLISLTCGMADKDCLENATSRFRNWLDNDLSVSPNIRSLVYRYGMQSDGSAEDWDNLWNKYLTGTVPQEQIKLLYGMAHTRTVWLLVRFLEYTKNESLVRSQDFFTVVTYIARNPVGNSLAWDWVRTNYDYLVQRFTTYSRSFGRLVPNIISDFNTQFQLKEVEELFQKYPDAGAGRNARNMALDSIRRNIKWKQNSEDQIINWLCNTVNIC</sequence>
<dbReference type="PRINTS" id="PR00756">
    <property type="entry name" value="ALADIPTASE"/>
</dbReference>
<dbReference type="PANTHER" id="PTHR11533">
    <property type="entry name" value="PROTEASE M1 ZINC METALLOPROTEASE"/>
    <property type="match status" value="1"/>
</dbReference>
<dbReference type="Pfam" id="PF01433">
    <property type="entry name" value="Peptidase_M1"/>
    <property type="match status" value="1"/>
</dbReference>
<keyword evidence="8 22" id="KW-0812">Transmembrane</keyword>
<reference evidence="27" key="1">
    <citation type="submission" date="2019-08" db="EMBL/GenBank/DDBJ databases">
        <title>The improved chromosome-level genome for the pearl oyster Pinctada fucata martensii using PacBio sequencing and Hi-C.</title>
        <authorList>
            <person name="Zheng Z."/>
        </authorList>
    </citation>
    <scope>NUCLEOTIDE SEQUENCE</scope>
    <source>
        <strain evidence="27">ZZ-2019</strain>
        <tissue evidence="27">Adductor muscle</tissue>
    </source>
</reference>
<dbReference type="InterPro" id="IPR050344">
    <property type="entry name" value="Peptidase_M1_aminopeptidases"/>
</dbReference>
<keyword evidence="12" id="KW-0106">Calcium</keyword>
<dbReference type="Pfam" id="PF17900">
    <property type="entry name" value="Peptidase_M1_N"/>
    <property type="match status" value="1"/>
</dbReference>
<keyword evidence="11 20" id="KW-0862">Zinc</keyword>
<keyword evidence="17" id="KW-1015">Disulfide bond</keyword>
<evidence type="ECO:0000256" key="5">
    <source>
        <dbReference type="ARBA" id="ARBA00022438"/>
    </source>
</evidence>
<dbReference type="SUPFAM" id="SSF55486">
    <property type="entry name" value="Metalloproteases ('zincins'), catalytic domain"/>
    <property type="match status" value="1"/>
</dbReference>
<dbReference type="Gene3D" id="1.25.50.20">
    <property type="match status" value="1"/>
</dbReference>
<gene>
    <name evidence="27" type="ORF">FSP39_007417</name>
</gene>
<dbReference type="Gene3D" id="1.10.390.10">
    <property type="entry name" value="Neutral Protease Domain 2"/>
    <property type="match status" value="1"/>
</dbReference>
<evidence type="ECO:0000313" key="27">
    <source>
        <dbReference type="EMBL" id="KAK3089893.1"/>
    </source>
</evidence>
<keyword evidence="15 22" id="KW-0482">Metalloprotease</keyword>
<dbReference type="GO" id="GO:0006508">
    <property type="term" value="P:proteolysis"/>
    <property type="evidence" value="ECO:0007669"/>
    <property type="project" value="UniProtKB-KW"/>
</dbReference>
<feature type="domain" description="ERAP1-like C-terminal" evidence="25">
    <location>
        <begin position="638"/>
        <end position="922"/>
    </location>
</feature>
<dbReference type="GO" id="GO:0005615">
    <property type="term" value="C:extracellular space"/>
    <property type="evidence" value="ECO:0007669"/>
    <property type="project" value="TreeGrafter"/>
</dbReference>
<evidence type="ECO:0000256" key="21">
    <source>
        <dbReference type="PIRSR" id="PIRSR634016-4"/>
    </source>
</evidence>
<comment type="cofactor">
    <cofactor evidence="20 22">
        <name>Zn(2+)</name>
        <dbReference type="ChEBI" id="CHEBI:29105"/>
    </cofactor>
    <text evidence="20 22">Binds 1 zinc ion per subunit.</text>
</comment>
<evidence type="ECO:0000313" key="28">
    <source>
        <dbReference type="Proteomes" id="UP001186944"/>
    </source>
</evidence>
<dbReference type="CDD" id="cd09601">
    <property type="entry name" value="M1_APN-Q_like"/>
    <property type="match status" value="1"/>
</dbReference>
<name>A0AA89BWC8_PINIB</name>
<evidence type="ECO:0000256" key="13">
    <source>
        <dbReference type="ARBA" id="ARBA00022968"/>
    </source>
</evidence>
<comment type="catalytic activity">
    <reaction evidence="1">
        <text>Release of N-terminal glutamate (and to a lesser extent aspartate) from a peptide.</text>
        <dbReference type="EC" id="3.4.11.7"/>
    </reaction>
</comment>
<dbReference type="AlphaFoldDB" id="A0AA89BWC8"/>
<dbReference type="InterPro" id="IPR042097">
    <property type="entry name" value="Aminopeptidase_N-like_N_sf"/>
</dbReference>
<dbReference type="GO" id="GO:0004230">
    <property type="term" value="F:glutamyl aminopeptidase activity"/>
    <property type="evidence" value="ECO:0007669"/>
    <property type="project" value="UniProtKB-EC"/>
</dbReference>
<dbReference type="InterPro" id="IPR027268">
    <property type="entry name" value="Peptidase_M4/M1_CTD_sf"/>
</dbReference>
<dbReference type="GO" id="GO:0043171">
    <property type="term" value="P:peptide catabolic process"/>
    <property type="evidence" value="ECO:0007669"/>
    <property type="project" value="TreeGrafter"/>
</dbReference>
<evidence type="ECO:0000256" key="22">
    <source>
        <dbReference type="RuleBase" id="RU364040"/>
    </source>
</evidence>
<keyword evidence="9 20" id="KW-0479">Metal-binding</keyword>
<evidence type="ECO:0000259" key="24">
    <source>
        <dbReference type="Pfam" id="PF01433"/>
    </source>
</evidence>
<feature type="active site" description="Proton acceptor" evidence="19">
    <location>
        <position position="386"/>
    </location>
</feature>
<organism evidence="27 28">
    <name type="scientific">Pinctada imbricata</name>
    <name type="common">Atlantic pearl-oyster</name>
    <name type="synonym">Pinctada martensii</name>
    <dbReference type="NCBI Taxonomy" id="66713"/>
    <lineage>
        <taxon>Eukaryota</taxon>
        <taxon>Metazoa</taxon>
        <taxon>Spiralia</taxon>
        <taxon>Lophotrochozoa</taxon>
        <taxon>Mollusca</taxon>
        <taxon>Bivalvia</taxon>
        <taxon>Autobranchia</taxon>
        <taxon>Pteriomorphia</taxon>
        <taxon>Pterioida</taxon>
        <taxon>Pterioidea</taxon>
        <taxon>Pteriidae</taxon>
        <taxon>Pinctada</taxon>
    </lineage>
</organism>
<evidence type="ECO:0000256" key="19">
    <source>
        <dbReference type="PIRSR" id="PIRSR634016-1"/>
    </source>
</evidence>
<feature type="transmembrane region" description="Helical" evidence="22">
    <location>
        <begin position="12"/>
        <end position="35"/>
    </location>
</feature>
<protein>
    <recommendedName>
        <fullName evidence="22">Aminopeptidase</fullName>
        <ecNumber evidence="22">3.4.11.-</ecNumber>
    </recommendedName>
</protein>
<feature type="binding site" evidence="20">
    <location>
        <position position="408"/>
    </location>
    <ligand>
        <name>Zn(2+)</name>
        <dbReference type="ChEBI" id="CHEBI:29105"/>
        <note>catalytic</note>
    </ligand>
</feature>
<dbReference type="Gene3D" id="2.60.40.1730">
    <property type="entry name" value="tricorn interacting facor f3 domain"/>
    <property type="match status" value="1"/>
</dbReference>
<feature type="domain" description="Peptidase M1 membrane alanine aminopeptidase" evidence="24">
    <location>
        <begin position="313"/>
        <end position="494"/>
    </location>
</feature>
<dbReference type="FunFam" id="1.25.50.20:FF:000001">
    <property type="entry name" value="Aminopeptidase"/>
    <property type="match status" value="1"/>
</dbReference>
<dbReference type="FunFam" id="1.10.390.10:FF:000016">
    <property type="entry name" value="Glutamyl aminopeptidase"/>
    <property type="match status" value="1"/>
</dbReference>
<dbReference type="InterPro" id="IPR001930">
    <property type="entry name" value="Peptidase_M1"/>
</dbReference>
<dbReference type="GO" id="GO:0042277">
    <property type="term" value="F:peptide binding"/>
    <property type="evidence" value="ECO:0007669"/>
    <property type="project" value="TreeGrafter"/>
</dbReference>
<feature type="site" description="Transition state stabilizer" evidence="21">
    <location>
        <position position="471"/>
    </location>
</feature>
<evidence type="ECO:0000256" key="18">
    <source>
        <dbReference type="ARBA" id="ARBA00023180"/>
    </source>
</evidence>
<dbReference type="GO" id="GO:0005886">
    <property type="term" value="C:plasma membrane"/>
    <property type="evidence" value="ECO:0007669"/>
    <property type="project" value="UniProtKB-SubCell"/>
</dbReference>
<evidence type="ECO:0000259" key="26">
    <source>
        <dbReference type="Pfam" id="PF17900"/>
    </source>
</evidence>
<evidence type="ECO:0000256" key="4">
    <source>
        <dbReference type="ARBA" id="ARBA00011748"/>
    </source>
</evidence>
<dbReference type="InterPro" id="IPR045357">
    <property type="entry name" value="Aminopeptidase_N-like_N"/>
</dbReference>
<dbReference type="InterPro" id="IPR014782">
    <property type="entry name" value="Peptidase_M1_dom"/>
</dbReference>
<keyword evidence="10 22" id="KW-0378">Hydrolase</keyword>
<evidence type="ECO:0000256" key="8">
    <source>
        <dbReference type="ARBA" id="ARBA00022692"/>
    </source>
</evidence>
<feature type="domain" description="Aminopeptidase N-like N-terminal" evidence="26">
    <location>
        <begin position="88"/>
        <end position="278"/>
    </location>
</feature>
<keyword evidence="28" id="KW-1185">Reference proteome</keyword>
<dbReference type="InterPro" id="IPR024571">
    <property type="entry name" value="ERAP1-like_C_dom"/>
</dbReference>
<feature type="binding site" evidence="20">
    <location>
        <position position="385"/>
    </location>
    <ligand>
        <name>Zn(2+)</name>
        <dbReference type="ChEBI" id="CHEBI:29105"/>
        <note>catalytic</note>
    </ligand>
</feature>
<evidence type="ECO:0000256" key="2">
    <source>
        <dbReference type="ARBA" id="ARBA00004401"/>
    </source>
</evidence>
<evidence type="ECO:0000256" key="17">
    <source>
        <dbReference type="ARBA" id="ARBA00023157"/>
    </source>
</evidence>
<dbReference type="PANTHER" id="PTHR11533:SF276">
    <property type="entry name" value="GLUTAMYL AMINOPEPTIDASE"/>
    <property type="match status" value="1"/>
</dbReference>
<evidence type="ECO:0000256" key="23">
    <source>
        <dbReference type="SAM" id="MobiDB-lite"/>
    </source>
</evidence>
<evidence type="ECO:0000256" key="20">
    <source>
        <dbReference type="PIRSR" id="PIRSR634016-3"/>
    </source>
</evidence>
<evidence type="ECO:0000256" key="6">
    <source>
        <dbReference type="ARBA" id="ARBA00022475"/>
    </source>
</evidence>
<feature type="region of interest" description="Disordered" evidence="23">
    <location>
        <begin position="52"/>
        <end position="74"/>
    </location>
</feature>
<evidence type="ECO:0000256" key="3">
    <source>
        <dbReference type="ARBA" id="ARBA00010136"/>
    </source>
</evidence>
<dbReference type="GO" id="GO:0008270">
    <property type="term" value="F:zinc ion binding"/>
    <property type="evidence" value="ECO:0007669"/>
    <property type="project" value="UniProtKB-UniRule"/>
</dbReference>
<comment type="caution">
    <text evidence="27">The sequence shown here is derived from an EMBL/GenBank/DDBJ whole genome shotgun (WGS) entry which is preliminary data.</text>
</comment>
<evidence type="ECO:0000256" key="9">
    <source>
        <dbReference type="ARBA" id="ARBA00022723"/>
    </source>
</evidence>
<dbReference type="GO" id="GO:0070006">
    <property type="term" value="F:metalloaminopeptidase activity"/>
    <property type="evidence" value="ECO:0007669"/>
    <property type="project" value="TreeGrafter"/>
</dbReference>
<keyword evidence="14 22" id="KW-1133">Transmembrane helix</keyword>
<keyword evidence="18" id="KW-0325">Glycoprotein</keyword>
<comment type="similarity">
    <text evidence="3 22">Belongs to the peptidase M1 family.</text>
</comment>
<dbReference type="InterPro" id="IPR034016">
    <property type="entry name" value="M1_APN-typ"/>
</dbReference>
<evidence type="ECO:0000256" key="11">
    <source>
        <dbReference type="ARBA" id="ARBA00022833"/>
    </source>
</evidence>
<dbReference type="EC" id="3.4.11.-" evidence="22"/>
<evidence type="ECO:0000256" key="14">
    <source>
        <dbReference type="ARBA" id="ARBA00022989"/>
    </source>
</evidence>
<dbReference type="EMBL" id="VSWD01000010">
    <property type="protein sequence ID" value="KAK3089893.1"/>
    <property type="molecule type" value="Genomic_DNA"/>
</dbReference>
<dbReference type="Proteomes" id="UP001186944">
    <property type="component" value="Unassembled WGS sequence"/>
</dbReference>